<evidence type="ECO:0000256" key="3">
    <source>
        <dbReference type="ARBA" id="ARBA00022692"/>
    </source>
</evidence>
<dbReference type="Gene3D" id="2.60.40.790">
    <property type="match status" value="1"/>
</dbReference>
<keyword evidence="14" id="KW-1185">Reference proteome</keyword>
<evidence type="ECO:0000256" key="8">
    <source>
        <dbReference type="PROSITE-ProRule" id="PRU00285"/>
    </source>
</evidence>
<evidence type="ECO:0000256" key="4">
    <source>
        <dbReference type="ARBA" id="ARBA00022737"/>
    </source>
</evidence>
<proteinExistence type="inferred from homology"/>
<evidence type="ECO:0000256" key="10">
    <source>
        <dbReference type="SAM" id="MobiDB-lite"/>
    </source>
</evidence>
<dbReference type="PANTHER" id="PTHR43670">
    <property type="entry name" value="HEAT SHOCK PROTEIN 26"/>
    <property type="match status" value="1"/>
</dbReference>
<dbReference type="SUPFAM" id="SSF49764">
    <property type="entry name" value="HSP20-like chaperones"/>
    <property type="match status" value="1"/>
</dbReference>
<protein>
    <recommendedName>
        <fullName evidence="12">SHSP domain-containing protein</fullName>
    </recommendedName>
</protein>
<evidence type="ECO:0000256" key="2">
    <source>
        <dbReference type="ARBA" id="ARBA00022475"/>
    </source>
</evidence>
<dbReference type="InterPro" id="IPR002068">
    <property type="entry name" value="A-crystallin/Hsp20_dom"/>
</dbReference>
<evidence type="ECO:0000313" key="14">
    <source>
        <dbReference type="Proteomes" id="UP001415857"/>
    </source>
</evidence>
<feature type="compositionally biased region" description="Basic and acidic residues" evidence="10">
    <location>
        <begin position="160"/>
        <end position="169"/>
    </location>
</feature>
<feature type="compositionally biased region" description="Basic and acidic residues" evidence="10">
    <location>
        <begin position="235"/>
        <end position="309"/>
    </location>
</feature>
<organism evidence="13 14">
    <name type="scientific">Liquidambar formosana</name>
    <name type="common">Formosan gum</name>
    <dbReference type="NCBI Taxonomy" id="63359"/>
    <lineage>
        <taxon>Eukaryota</taxon>
        <taxon>Viridiplantae</taxon>
        <taxon>Streptophyta</taxon>
        <taxon>Embryophyta</taxon>
        <taxon>Tracheophyta</taxon>
        <taxon>Spermatophyta</taxon>
        <taxon>Magnoliopsida</taxon>
        <taxon>eudicotyledons</taxon>
        <taxon>Gunneridae</taxon>
        <taxon>Pentapetalae</taxon>
        <taxon>Saxifragales</taxon>
        <taxon>Altingiaceae</taxon>
        <taxon>Liquidambar</taxon>
    </lineage>
</organism>
<feature type="compositionally biased region" description="Polar residues" evidence="10">
    <location>
        <begin position="146"/>
        <end position="156"/>
    </location>
</feature>
<evidence type="ECO:0000256" key="11">
    <source>
        <dbReference type="SAM" id="Phobius"/>
    </source>
</evidence>
<dbReference type="PANTHER" id="PTHR43670:SF121">
    <property type="entry name" value="PROTEIN RESTRICTED TEV MOVEMENT 2"/>
    <property type="match status" value="1"/>
</dbReference>
<feature type="transmembrane region" description="Helical" evidence="11">
    <location>
        <begin position="349"/>
        <end position="369"/>
    </location>
</feature>
<evidence type="ECO:0000256" key="1">
    <source>
        <dbReference type="ARBA" id="ARBA00004162"/>
    </source>
</evidence>
<evidence type="ECO:0000256" key="6">
    <source>
        <dbReference type="ARBA" id="ARBA00022989"/>
    </source>
</evidence>
<feature type="compositionally biased region" description="Polar residues" evidence="10">
    <location>
        <begin position="170"/>
        <end position="181"/>
    </location>
</feature>
<feature type="region of interest" description="Disordered" evidence="10">
    <location>
        <begin position="113"/>
        <end position="309"/>
    </location>
</feature>
<dbReference type="Pfam" id="PF00011">
    <property type="entry name" value="HSP20"/>
    <property type="match status" value="1"/>
</dbReference>
<keyword evidence="6 11" id="KW-1133">Transmembrane helix</keyword>
<evidence type="ECO:0000256" key="9">
    <source>
        <dbReference type="RuleBase" id="RU003616"/>
    </source>
</evidence>
<keyword evidence="5" id="KW-0611">Plant defense</keyword>
<reference evidence="13 14" key="1">
    <citation type="journal article" date="2024" name="Plant J.">
        <title>Genome sequences and population genomics reveal climatic adaptation and genomic divergence between two closely related sweetgum species.</title>
        <authorList>
            <person name="Xu W.Q."/>
            <person name="Ren C.Q."/>
            <person name="Zhang X.Y."/>
            <person name="Comes H.P."/>
            <person name="Liu X.H."/>
            <person name="Li Y.G."/>
            <person name="Kettle C.J."/>
            <person name="Jalonen R."/>
            <person name="Gaisberger H."/>
            <person name="Ma Y.Z."/>
            <person name="Qiu Y.X."/>
        </authorList>
    </citation>
    <scope>NUCLEOTIDE SEQUENCE [LARGE SCALE GENOMIC DNA]</scope>
    <source>
        <strain evidence="13">Hangzhou</strain>
    </source>
</reference>
<dbReference type="GO" id="GO:0006952">
    <property type="term" value="P:defense response"/>
    <property type="evidence" value="ECO:0007669"/>
    <property type="project" value="UniProtKB-KW"/>
</dbReference>
<dbReference type="GO" id="GO:0005886">
    <property type="term" value="C:plasma membrane"/>
    <property type="evidence" value="ECO:0007669"/>
    <property type="project" value="UniProtKB-SubCell"/>
</dbReference>
<evidence type="ECO:0000256" key="5">
    <source>
        <dbReference type="ARBA" id="ARBA00022821"/>
    </source>
</evidence>
<keyword evidence="7 11" id="KW-0472">Membrane</keyword>
<dbReference type="PROSITE" id="PS01031">
    <property type="entry name" value="SHSP"/>
    <property type="match status" value="1"/>
</dbReference>
<comment type="similarity">
    <text evidence="8 9">Belongs to the small heat shock protein (HSP20) family.</text>
</comment>
<dbReference type="InterPro" id="IPR008978">
    <property type="entry name" value="HSP20-like_chaperone"/>
</dbReference>
<feature type="domain" description="SHSP" evidence="12">
    <location>
        <begin position="21"/>
        <end position="127"/>
    </location>
</feature>
<evidence type="ECO:0000259" key="12">
    <source>
        <dbReference type="PROSITE" id="PS01031"/>
    </source>
</evidence>
<dbReference type="Proteomes" id="UP001415857">
    <property type="component" value="Unassembled WGS sequence"/>
</dbReference>
<gene>
    <name evidence="13" type="ORF">L1049_010909</name>
</gene>
<accession>A0AAP0RQG6</accession>
<dbReference type="GO" id="GO:0034605">
    <property type="term" value="P:cellular response to heat"/>
    <property type="evidence" value="ECO:0007669"/>
    <property type="project" value="TreeGrafter"/>
</dbReference>
<keyword evidence="4" id="KW-0677">Repeat</keyword>
<dbReference type="AlphaFoldDB" id="A0AAP0RQG6"/>
<dbReference type="CDD" id="cd06464">
    <property type="entry name" value="ACD_sHsps-like"/>
    <property type="match status" value="1"/>
</dbReference>
<comment type="subcellular location">
    <subcellularLocation>
        <location evidence="1">Cell membrane</location>
        <topology evidence="1">Single-pass membrane protein</topology>
    </subcellularLocation>
</comment>
<comment type="caution">
    <text evidence="13">The sequence shown here is derived from an EMBL/GenBank/DDBJ whole genome shotgun (WGS) entry which is preliminary data.</text>
</comment>
<feature type="compositionally biased region" description="Basic and acidic residues" evidence="10">
    <location>
        <begin position="113"/>
        <end position="123"/>
    </location>
</feature>
<sequence length="378" mass="41969">MAMRPRTSGVPSVRPRPSMRPVYEDFRPMFEWKKDQESDILVVYLPGFMREQVKVTVESPEKIRSYGERPLGYNRRSRFNQDFRIPESCNASGISARFDAGVLSVTMPNKIVQKADGEPKSQEVQEDEATPTSTRTGIEKQRDETSAQSPSPQNATMEPRPLKGQEDTQPKATATMSSGQRQTEKESARAPSPQKPASEPKSQKGEDRPPLGANLTEKQSNERSAVRSADAENVAQKKVEKKESIETKEKATESKKSENAAEKTLDKERESGEKSKESKTAKEAAERIVEKDYKEKSADDKRKAKDDADFTKAKETKNVTAAAAGFKLEKSKKTVEGLLPMKLSEERQALVNMGVAIAVIVALGAYISYFGPYGKAKN</sequence>
<name>A0AAP0RQG6_LIQFO</name>
<evidence type="ECO:0000256" key="7">
    <source>
        <dbReference type="ARBA" id="ARBA00023136"/>
    </source>
</evidence>
<keyword evidence="2" id="KW-1003">Cell membrane</keyword>
<keyword evidence="3 11" id="KW-0812">Transmembrane</keyword>
<evidence type="ECO:0000313" key="13">
    <source>
        <dbReference type="EMBL" id="KAK9282689.1"/>
    </source>
</evidence>
<dbReference type="EMBL" id="JBBPBK010000006">
    <property type="protein sequence ID" value="KAK9282689.1"/>
    <property type="molecule type" value="Genomic_DNA"/>
</dbReference>